<dbReference type="Pfam" id="PF04888">
    <property type="entry name" value="SseC"/>
    <property type="match status" value="1"/>
</dbReference>
<dbReference type="AlphaFoldDB" id="A0A142E290"/>
<evidence type="ECO:0000256" key="4">
    <source>
        <dbReference type="ARBA" id="ARBA00035640"/>
    </source>
</evidence>
<evidence type="ECO:0000256" key="3">
    <source>
        <dbReference type="ARBA" id="ARBA00023026"/>
    </source>
</evidence>
<gene>
    <name evidence="9" type="ORF">DAA48_02195</name>
</gene>
<feature type="transmembrane region" description="Helical" evidence="7">
    <location>
        <begin position="225"/>
        <end position="247"/>
    </location>
</feature>
<keyword evidence="7" id="KW-1133">Transmembrane helix</keyword>
<accession>A0A142E290</accession>
<comment type="caution">
    <text evidence="9">The sequence shown here is derived from an EMBL/GenBank/DDBJ whole genome shotgun (WGS) entry which is preliminary data.</text>
</comment>
<feature type="domain" description="Translocator protein BipB-like C-terminal" evidence="8">
    <location>
        <begin position="103"/>
        <end position="393"/>
    </location>
</feature>
<dbReference type="KEGG" id="avo:AMS64_13790"/>
<dbReference type="EMBL" id="PZKL01000011">
    <property type="protein sequence ID" value="PTH82709.1"/>
    <property type="molecule type" value="Genomic_DNA"/>
</dbReference>
<evidence type="ECO:0000256" key="7">
    <source>
        <dbReference type="SAM" id="Phobius"/>
    </source>
</evidence>
<comment type="similarity">
    <text evidence="4">Belongs to the SctE/SipB/YopB family.</text>
</comment>
<keyword evidence="7" id="KW-0472">Membrane</keyword>
<comment type="subcellular location">
    <subcellularLocation>
        <location evidence="1">Host membrane</location>
        <topology evidence="1">Multi-pass membrane protein</topology>
    </subcellularLocation>
</comment>
<protein>
    <recommendedName>
        <fullName evidence="8">Translocator protein BipB-like C-terminal domain-containing protein</fullName>
    </recommendedName>
</protein>
<feature type="compositionally biased region" description="Polar residues" evidence="6">
    <location>
        <begin position="1"/>
        <end position="14"/>
    </location>
</feature>
<sequence>MNPISNERQVSPLGNTGDIAGLMPVTQPHSKTRLDAATVPVTGQARKSGVSLNAPLVVSNSQVSAQQLGDIGKLVTSVNENSRLILPHVTGLVTAAFTSPEAFEIELGKLTSDLEKTQTKLKLDDLRQARTLNEKKIGENEAKIKEAEESAQEAKKAGVFSKVFGWLSAIASLVIGAIMVATGIGAVAGALMIASGVAGVVNSAVQQAAADGLISKEVMEKLGPALMGIEIAFAVMSAVVSLGPLVGRAIMSLASKMGGKIADAAAKIAAKAGEMTAKAGEMAAKFGAKATVEAVKLTGQTAKIATVATQTTDIIIDVSSGAAKSAQSAKESESLYAQADLAMSKSEMTELQGVIDKLKEAIAQMIEAFQQTMEMIFQLINAKGDMMNNLARRPAAI</sequence>
<reference evidence="9 10" key="1">
    <citation type="submission" date="2018-03" db="EMBL/GenBank/DDBJ databases">
        <title>Aeromonas veronii whole genome sequencing and analysis.</title>
        <authorList>
            <person name="Xie H."/>
            <person name="Liu T."/>
            <person name="Wang K."/>
        </authorList>
    </citation>
    <scope>NUCLEOTIDE SEQUENCE [LARGE SCALE GENOMIC DNA]</scope>
    <source>
        <strain evidence="9 10">XH.VA.1</strain>
    </source>
</reference>
<evidence type="ECO:0000256" key="1">
    <source>
        <dbReference type="ARBA" id="ARBA00004301"/>
    </source>
</evidence>
<dbReference type="InterPro" id="IPR006972">
    <property type="entry name" value="BipB-like_C"/>
</dbReference>
<dbReference type="RefSeq" id="WP_064335842.1">
    <property type="nucleotide sequence ID" value="NZ_CAWNSG010000007.1"/>
</dbReference>
<dbReference type="Proteomes" id="UP000241986">
    <property type="component" value="Unassembled WGS sequence"/>
</dbReference>
<name>A0A142E290_AERVE</name>
<proteinExistence type="inferred from homology"/>
<feature type="coiled-coil region" evidence="5">
    <location>
        <begin position="341"/>
        <end position="375"/>
    </location>
</feature>
<keyword evidence="3" id="KW-0843">Virulence</keyword>
<evidence type="ECO:0000256" key="2">
    <source>
        <dbReference type="ARBA" id="ARBA00022870"/>
    </source>
</evidence>
<organism evidence="9 10">
    <name type="scientific">Aeromonas veronii</name>
    <dbReference type="NCBI Taxonomy" id="654"/>
    <lineage>
        <taxon>Bacteria</taxon>
        <taxon>Pseudomonadati</taxon>
        <taxon>Pseudomonadota</taxon>
        <taxon>Gammaproteobacteria</taxon>
        <taxon>Aeromonadales</taxon>
        <taxon>Aeromonadaceae</taxon>
        <taxon>Aeromonas</taxon>
    </lineage>
</organism>
<evidence type="ECO:0000259" key="8">
    <source>
        <dbReference type="Pfam" id="PF04888"/>
    </source>
</evidence>
<keyword evidence="2" id="KW-1043">Host membrane</keyword>
<evidence type="ECO:0000256" key="5">
    <source>
        <dbReference type="SAM" id="Coils"/>
    </source>
</evidence>
<feature type="region of interest" description="Disordered" evidence="6">
    <location>
        <begin position="1"/>
        <end position="32"/>
    </location>
</feature>
<evidence type="ECO:0000256" key="6">
    <source>
        <dbReference type="SAM" id="MobiDB-lite"/>
    </source>
</evidence>
<dbReference type="GO" id="GO:0033644">
    <property type="term" value="C:host cell membrane"/>
    <property type="evidence" value="ECO:0007669"/>
    <property type="project" value="UniProtKB-SubCell"/>
</dbReference>
<keyword evidence="7" id="KW-0812">Transmembrane</keyword>
<keyword evidence="5" id="KW-0175">Coiled coil</keyword>
<evidence type="ECO:0000313" key="10">
    <source>
        <dbReference type="Proteomes" id="UP000241986"/>
    </source>
</evidence>
<evidence type="ECO:0000313" key="9">
    <source>
        <dbReference type="EMBL" id="PTH82709.1"/>
    </source>
</evidence>
<dbReference type="KEGG" id="avo:AMS64_07765"/>
<feature type="transmembrane region" description="Helical" evidence="7">
    <location>
        <begin position="163"/>
        <end position="193"/>
    </location>
</feature>